<gene>
    <name evidence="2" type="ORF">COW88_00735</name>
</gene>
<proteinExistence type="predicted"/>
<feature type="domain" description="Bacterial spore germination immunoglobulin-like" evidence="1">
    <location>
        <begin position="30"/>
        <end position="113"/>
    </location>
</feature>
<dbReference type="AlphaFoldDB" id="A0A2H0CVP7"/>
<evidence type="ECO:0000313" key="2">
    <source>
        <dbReference type="EMBL" id="PIP73831.1"/>
    </source>
</evidence>
<protein>
    <recommendedName>
        <fullName evidence="1">Bacterial spore germination immunoglobulin-like domain-containing protein</fullName>
    </recommendedName>
</protein>
<dbReference type="InterPro" id="IPR018911">
    <property type="entry name" value="Gmad2_Ig-like_dom"/>
</dbReference>
<evidence type="ECO:0000313" key="3">
    <source>
        <dbReference type="Proteomes" id="UP000230638"/>
    </source>
</evidence>
<dbReference type="Pfam" id="PF10648">
    <property type="entry name" value="Gmad2"/>
    <property type="match status" value="1"/>
</dbReference>
<organism evidence="2 3">
    <name type="scientific">Candidatus Lloydbacteria bacterium CG22_combo_CG10-13_8_21_14_all_47_15</name>
    <dbReference type="NCBI Taxonomy" id="1974635"/>
    <lineage>
        <taxon>Bacteria</taxon>
        <taxon>Candidatus Lloydiibacteriota</taxon>
    </lineage>
</organism>
<sequence>MESYPEQCRTRDGRIFVRDIGNEIEKSMLVRLDSPRPGEKIASPLVVKGFARGQWFFEGVFPLILTDWDGRIIAESYATAQGEWMTENFVPFRGVFEFEKPAYGERGSLILQKNNPSGLLEHDDALEIPIFFGEVGEERAAPKVVFCESEQRGAEVCIALYQPVCGQVNIQCIKAPCQPVYETFSNSCVACANPLVESYTKSECVNE</sequence>
<accession>A0A2H0CVP7</accession>
<dbReference type="Proteomes" id="UP000230638">
    <property type="component" value="Unassembled WGS sequence"/>
</dbReference>
<dbReference type="EMBL" id="PCTL01000005">
    <property type="protein sequence ID" value="PIP73831.1"/>
    <property type="molecule type" value="Genomic_DNA"/>
</dbReference>
<evidence type="ECO:0000259" key="1">
    <source>
        <dbReference type="Pfam" id="PF10648"/>
    </source>
</evidence>
<comment type="caution">
    <text evidence="2">The sequence shown here is derived from an EMBL/GenBank/DDBJ whole genome shotgun (WGS) entry which is preliminary data.</text>
</comment>
<name>A0A2H0CVP7_9BACT</name>
<reference evidence="2 3" key="1">
    <citation type="submission" date="2017-09" db="EMBL/GenBank/DDBJ databases">
        <title>Depth-based differentiation of microbial function through sediment-hosted aquifers and enrichment of novel symbionts in the deep terrestrial subsurface.</title>
        <authorList>
            <person name="Probst A.J."/>
            <person name="Ladd B."/>
            <person name="Jarett J.K."/>
            <person name="Geller-Mcgrath D.E."/>
            <person name="Sieber C.M."/>
            <person name="Emerson J.B."/>
            <person name="Anantharaman K."/>
            <person name="Thomas B.C."/>
            <person name="Malmstrom R."/>
            <person name="Stieglmeier M."/>
            <person name="Klingl A."/>
            <person name="Woyke T."/>
            <person name="Ryan C.M."/>
            <person name="Banfield J.F."/>
        </authorList>
    </citation>
    <scope>NUCLEOTIDE SEQUENCE [LARGE SCALE GENOMIC DNA]</scope>
    <source>
        <strain evidence="2">CG22_combo_CG10-13_8_21_14_all_47_15</strain>
    </source>
</reference>